<evidence type="ECO:0000313" key="1">
    <source>
        <dbReference type="EMBL" id="MDQ0438380.1"/>
    </source>
</evidence>
<name>A0ABU0H7U5_9HYPH</name>
<proteinExistence type="predicted"/>
<protein>
    <submittedName>
        <fullName evidence="1">Uncharacterized protein</fullName>
    </submittedName>
</protein>
<sequence length="39" mass="4043">MSAGSFPLFPRKAGPVDDRFGATGRLSACVCGLHLRGPP</sequence>
<gene>
    <name evidence="1" type="ORF">QO014_002772</name>
</gene>
<keyword evidence="2" id="KW-1185">Reference proteome</keyword>
<dbReference type="EMBL" id="JAUSVO010000003">
    <property type="protein sequence ID" value="MDQ0438380.1"/>
    <property type="molecule type" value="Genomic_DNA"/>
</dbReference>
<dbReference type="Proteomes" id="UP001241603">
    <property type="component" value="Unassembled WGS sequence"/>
</dbReference>
<reference evidence="1 2" key="1">
    <citation type="submission" date="2023-07" db="EMBL/GenBank/DDBJ databases">
        <title>Genomic Encyclopedia of Type Strains, Phase IV (KMG-IV): sequencing the most valuable type-strain genomes for metagenomic binning, comparative biology and taxonomic classification.</title>
        <authorList>
            <person name="Goeker M."/>
        </authorList>
    </citation>
    <scope>NUCLEOTIDE SEQUENCE [LARGE SCALE GENOMIC DNA]</scope>
    <source>
        <strain evidence="1 2">B6-8</strain>
    </source>
</reference>
<evidence type="ECO:0000313" key="2">
    <source>
        <dbReference type="Proteomes" id="UP001241603"/>
    </source>
</evidence>
<organism evidence="1 2">
    <name type="scientific">Kaistia dalseonensis</name>
    <dbReference type="NCBI Taxonomy" id="410840"/>
    <lineage>
        <taxon>Bacteria</taxon>
        <taxon>Pseudomonadati</taxon>
        <taxon>Pseudomonadota</taxon>
        <taxon>Alphaproteobacteria</taxon>
        <taxon>Hyphomicrobiales</taxon>
        <taxon>Kaistiaceae</taxon>
        <taxon>Kaistia</taxon>
    </lineage>
</organism>
<accession>A0ABU0H7U5</accession>
<comment type="caution">
    <text evidence="1">The sequence shown here is derived from an EMBL/GenBank/DDBJ whole genome shotgun (WGS) entry which is preliminary data.</text>
</comment>